<evidence type="ECO:0000313" key="11">
    <source>
        <dbReference type="Proteomes" id="UP000799766"/>
    </source>
</evidence>
<feature type="region of interest" description="Disordered" evidence="8">
    <location>
        <begin position="1"/>
        <end position="81"/>
    </location>
</feature>
<keyword evidence="7" id="KW-0472">Membrane</keyword>
<reference evidence="10" key="1">
    <citation type="journal article" date="2020" name="Stud. Mycol.">
        <title>101 Dothideomycetes genomes: a test case for predicting lifestyles and emergence of pathogens.</title>
        <authorList>
            <person name="Haridas S."/>
            <person name="Albert R."/>
            <person name="Binder M."/>
            <person name="Bloem J."/>
            <person name="Labutti K."/>
            <person name="Salamov A."/>
            <person name="Andreopoulos B."/>
            <person name="Baker S."/>
            <person name="Barry K."/>
            <person name="Bills G."/>
            <person name="Bluhm B."/>
            <person name="Cannon C."/>
            <person name="Castanera R."/>
            <person name="Culley D."/>
            <person name="Daum C."/>
            <person name="Ezra D."/>
            <person name="Gonzalez J."/>
            <person name="Henrissat B."/>
            <person name="Kuo A."/>
            <person name="Liang C."/>
            <person name="Lipzen A."/>
            <person name="Lutzoni F."/>
            <person name="Magnuson J."/>
            <person name="Mondo S."/>
            <person name="Nolan M."/>
            <person name="Ohm R."/>
            <person name="Pangilinan J."/>
            <person name="Park H.-J."/>
            <person name="Ramirez L."/>
            <person name="Alfaro M."/>
            <person name="Sun H."/>
            <person name="Tritt A."/>
            <person name="Yoshinaga Y."/>
            <person name="Zwiers L.-H."/>
            <person name="Turgeon B."/>
            <person name="Goodwin S."/>
            <person name="Spatafora J."/>
            <person name="Crous P."/>
            <person name="Grigoriev I."/>
        </authorList>
    </citation>
    <scope>NUCLEOTIDE SEQUENCE</scope>
    <source>
        <strain evidence="10">ATCC 16933</strain>
    </source>
</reference>
<dbReference type="Gene3D" id="3.30.40.10">
    <property type="entry name" value="Zinc/RING finger domain, C3HC4 (zinc finger)"/>
    <property type="match status" value="1"/>
</dbReference>
<protein>
    <recommendedName>
        <fullName evidence="9">RING-CH-type domain-containing protein</fullName>
    </recommendedName>
</protein>
<accession>A0A6A6NNK3</accession>
<keyword evidence="4" id="KW-0863">Zinc-finger</keyword>
<keyword evidence="5" id="KW-0862">Zinc</keyword>
<evidence type="ECO:0000256" key="1">
    <source>
        <dbReference type="ARBA" id="ARBA00004141"/>
    </source>
</evidence>
<feature type="region of interest" description="Disordered" evidence="8">
    <location>
        <begin position="365"/>
        <end position="445"/>
    </location>
</feature>
<keyword evidence="11" id="KW-1185">Reference proteome</keyword>
<dbReference type="PROSITE" id="PS51292">
    <property type="entry name" value="ZF_RING_CH"/>
    <property type="match status" value="1"/>
</dbReference>
<sequence>MASLPPRPASQSRSSPRDETVDTVAQQQRDEDSGSSPSASRSDPQTVVLDGLGTQGSDKVTPPTAVMASSGPTEPTEPTAEPRKCWICFTDENEEGAPASEWRTPCPCALTAHESCLLDWVADMESPTSNRSTGTHKGPILCPQCKEEIRLARPRSVVVEAVRAVERLGSLLVIPGVLFVGVGTLYQAAVVHGATSVYFVFGVRDGYRILAPLYTAPGQIAHENAVPHLVELVRDSFRHWRLYGGLALIPPVLVLSRTSIADSVLPILPVLFFATSSNQELDTGQALRNWPPSASLSFALLPYIRGLYNTYYERVWGAHERRWLREIQPRSGNSDREGDRRNGDLRLQDDAEGVLEINVDLNIINEGWDREDEQDDEEEQRREEDQDAQQPQGAAEEPQRDRGPAHPLHAPPIDLPEAVHGDHAAAQPGPPQHPRPQAEPRNDDGRQANFLVPAARAADSLLGALAFPAIAAAAGELLRMALPKSWTTSQANGRPAGLLQMRWGRSIVGGCAVVVLKDAIMLYVRWKIAQSHRRRRVLNYDKKKKTWVDP</sequence>
<evidence type="ECO:0000256" key="4">
    <source>
        <dbReference type="ARBA" id="ARBA00022771"/>
    </source>
</evidence>
<feature type="compositionally biased region" description="Basic and acidic residues" evidence="8">
    <location>
        <begin position="436"/>
        <end position="445"/>
    </location>
</feature>
<evidence type="ECO:0000256" key="8">
    <source>
        <dbReference type="SAM" id="MobiDB-lite"/>
    </source>
</evidence>
<dbReference type="SMART" id="SM00744">
    <property type="entry name" value="RINGv"/>
    <property type="match status" value="1"/>
</dbReference>
<dbReference type="InterPro" id="IPR011016">
    <property type="entry name" value="Znf_RING-CH"/>
</dbReference>
<name>A0A6A6NNK3_9PEZI</name>
<evidence type="ECO:0000313" key="10">
    <source>
        <dbReference type="EMBL" id="KAF2453266.1"/>
    </source>
</evidence>
<evidence type="ECO:0000256" key="6">
    <source>
        <dbReference type="ARBA" id="ARBA00022989"/>
    </source>
</evidence>
<comment type="subcellular location">
    <subcellularLocation>
        <location evidence="1">Membrane</location>
        <topology evidence="1">Multi-pass membrane protein</topology>
    </subcellularLocation>
</comment>
<feature type="compositionally biased region" description="Acidic residues" evidence="8">
    <location>
        <begin position="369"/>
        <end position="378"/>
    </location>
</feature>
<evidence type="ECO:0000256" key="3">
    <source>
        <dbReference type="ARBA" id="ARBA00022723"/>
    </source>
</evidence>
<dbReference type="SUPFAM" id="SSF57850">
    <property type="entry name" value="RING/U-box"/>
    <property type="match status" value="1"/>
</dbReference>
<evidence type="ECO:0000256" key="7">
    <source>
        <dbReference type="ARBA" id="ARBA00023136"/>
    </source>
</evidence>
<organism evidence="10 11">
    <name type="scientific">Lineolata rhizophorae</name>
    <dbReference type="NCBI Taxonomy" id="578093"/>
    <lineage>
        <taxon>Eukaryota</taxon>
        <taxon>Fungi</taxon>
        <taxon>Dikarya</taxon>
        <taxon>Ascomycota</taxon>
        <taxon>Pezizomycotina</taxon>
        <taxon>Dothideomycetes</taxon>
        <taxon>Dothideomycetes incertae sedis</taxon>
        <taxon>Lineolatales</taxon>
        <taxon>Lineolataceae</taxon>
        <taxon>Lineolata</taxon>
    </lineage>
</organism>
<dbReference type="PANTHER" id="PTHR46283">
    <property type="entry name" value="E3 UBIQUITIN-PROTEIN LIGASE MARCH5"/>
    <property type="match status" value="1"/>
</dbReference>
<dbReference type="GO" id="GO:0008270">
    <property type="term" value="F:zinc ion binding"/>
    <property type="evidence" value="ECO:0007669"/>
    <property type="project" value="UniProtKB-KW"/>
</dbReference>
<evidence type="ECO:0000259" key="9">
    <source>
        <dbReference type="PROSITE" id="PS51292"/>
    </source>
</evidence>
<dbReference type="GO" id="GO:0016020">
    <property type="term" value="C:membrane"/>
    <property type="evidence" value="ECO:0007669"/>
    <property type="project" value="UniProtKB-SubCell"/>
</dbReference>
<evidence type="ECO:0000256" key="2">
    <source>
        <dbReference type="ARBA" id="ARBA00022692"/>
    </source>
</evidence>
<keyword evidence="3" id="KW-0479">Metal-binding</keyword>
<proteinExistence type="predicted"/>
<dbReference type="OrthoDB" id="5817083at2759"/>
<feature type="domain" description="RING-CH-type" evidence="9">
    <location>
        <begin position="77"/>
        <end position="152"/>
    </location>
</feature>
<dbReference type="Proteomes" id="UP000799766">
    <property type="component" value="Unassembled WGS sequence"/>
</dbReference>
<keyword evidence="2" id="KW-0812">Transmembrane</keyword>
<evidence type="ECO:0000256" key="5">
    <source>
        <dbReference type="ARBA" id="ARBA00022833"/>
    </source>
</evidence>
<dbReference type="InterPro" id="IPR013083">
    <property type="entry name" value="Znf_RING/FYVE/PHD"/>
</dbReference>
<dbReference type="AlphaFoldDB" id="A0A6A6NNK3"/>
<keyword evidence="6" id="KW-1133">Transmembrane helix</keyword>
<dbReference type="EMBL" id="MU001698">
    <property type="protein sequence ID" value="KAF2453266.1"/>
    <property type="molecule type" value="Genomic_DNA"/>
</dbReference>
<gene>
    <name evidence="10" type="ORF">BDY21DRAFT_356188</name>
</gene>